<sequence length="87" mass="9662">MVRQLFEPPLHSFNRHQERQCSTNAGILLKSSNIKLGWIRAHVGYNVNEAVYELAKKATQEGTPQTSQSQEAMSGVSYKKSPSSVGK</sequence>
<reference evidence="2 3" key="1">
    <citation type="journal article" date="2019" name="Sci. Rep.">
        <title>Orb-weaving spider Araneus ventricosus genome elucidates the spidroin gene catalogue.</title>
        <authorList>
            <person name="Kono N."/>
            <person name="Nakamura H."/>
            <person name="Ohtoshi R."/>
            <person name="Moran D.A.P."/>
            <person name="Shinohara A."/>
            <person name="Yoshida Y."/>
            <person name="Fujiwara M."/>
            <person name="Mori M."/>
            <person name="Tomita M."/>
            <person name="Arakawa K."/>
        </authorList>
    </citation>
    <scope>NUCLEOTIDE SEQUENCE [LARGE SCALE GENOMIC DNA]</scope>
</reference>
<dbReference type="Proteomes" id="UP000499080">
    <property type="component" value="Unassembled WGS sequence"/>
</dbReference>
<evidence type="ECO:0000256" key="1">
    <source>
        <dbReference type="SAM" id="MobiDB-lite"/>
    </source>
</evidence>
<proteinExistence type="predicted"/>
<comment type="caution">
    <text evidence="2">The sequence shown here is derived from an EMBL/GenBank/DDBJ whole genome shotgun (WGS) entry which is preliminary data.</text>
</comment>
<evidence type="ECO:0000313" key="2">
    <source>
        <dbReference type="EMBL" id="GBM07424.1"/>
    </source>
</evidence>
<protein>
    <submittedName>
        <fullName evidence="2">Uncharacterized protein</fullName>
    </submittedName>
</protein>
<accession>A0A4Y2CU89</accession>
<name>A0A4Y2CU89_ARAVE</name>
<dbReference type="AlphaFoldDB" id="A0A4Y2CU89"/>
<keyword evidence="3" id="KW-1185">Reference proteome</keyword>
<gene>
    <name evidence="2" type="ORF">AVEN_26492_1</name>
</gene>
<organism evidence="2 3">
    <name type="scientific">Araneus ventricosus</name>
    <name type="common">Orbweaver spider</name>
    <name type="synonym">Epeira ventricosa</name>
    <dbReference type="NCBI Taxonomy" id="182803"/>
    <lineage>
        <taxon>Eukaryota</taxon>
        <taxon>Metazoa</taxon>
        <taxon>Ecdysozoa</taxon>
        <taxon>Arthropoda</taxon>
        <taxon>Chelicerata</taxon>
        <taxon>Arachnida</taxon>
        <taxon>Araneae</taxon>
        <taxon>Araneomorphae</taxon>
        <taxon>Entelegynae</taxon>
        <taxon>Araneoidea</taxon>
        <taxon>Araneidae</taxon>
        <taxon>Araneus</taxon>
    </lineage>
</organism>
<evidence type="ECO:0000313" key="3">
    <source>
        <dbReference type="Proteomes" id="UP000499080"/>
    </source>
</evidence>
<dbReference type="EMBL" id="BGPR01000242">
    <property type="protein sequence ID" value="GBM07424.1"/>
    <property type="molecule type" value="Genomic_DNA"/>
</dbReference>
<feature type="compositionally biased region" description="Polar residues" evidence="1">
    <location>
        <begin position="60"/>
        <end position="72"/>
    </location>
</feature>
<feature type="region of interest" description="Disordered" evidence="1">
    <location>
        <begin position="57"/>
        <end position="87"/>
    </location>
</feature>
<dbReference type="OrthoDB" id="8034171at2759"/>